<evidence type="ECO:0000256" key="3">
    <source>
        <dbReference type="ARBA" id="ARBA00022514"/>
    </source>
</evidence>
<evidence type="ECO:0000256" key="7">
    <source>
        <dbReference type="ARBA" id="ARBA00023157"/>
    </source>
</evidence>
<keyword evidence="6 9" id="KW-0339">Growth factor</keyword>
<evidence type="ECO:0000259" key="11">
    <source>
        <dbReference type="PROSITE" id="PS51362"/>
    </source>
</evidence>
<dbReference type="FunFam" id="2.10.90.10:FF:000003">
    <property type="entry name" value="Bone morphogenetic protein 5"/>
    <property type="match status" value="1"/>
</dbReference>
<organism evidence="12">
    <name type="scientific">Clogmia albipunctata</name>
    <name type="common">Mothmidge</name>
    <dbReference type="NCBI Taxonomy" id="85120"/>
    <lineage>
        <taxon>Eukaryota</taxon>
        <taxon>Metazoa</taxon>
        <taxon>Ecdysozoa</taxon>
        <taxon>Arthropoda</taxon>
        <taxon>Hexapoda</taxon>
        <taxon>Insecta</taxon>
        <taxon>Pterygota</taxon>
        <taxon>Neoptera</taxon>
        <taxon>Endopterygota</taxon>
        <taxon>Diptera</taxon>
        <taxon>Nematocera</taxon>
        <taxon>Psychodoidea</taxon>
        <taxon>Psychodidae</taxon>
        <taxon>Clogmia</taxon>
    </lineage>
</organism>
<evidence type="ECO:0000256" key="9">
    <source>
        <dbReference type="RuleBase" id="RU000354"/>
    </source>
</evidence>
<dbReference type="EMBL" id="KC810052">
    <property type="protein sequence ID" value="AHH30785.1"/>
    <property type="molecule type" value="mRNA"/>
</dbReference>
<dbReference type="Gene3D" id="2.10.90.10">
    <property type="entry name" value="Cystine-knot cytokines"/>
    <property type="match status" value="1"/>
</dbReference>
<dbReference type="GO" id="GO:0032502">
    <property type="term" value="P:developmental process"/>
    <property type="evidence" value="ECO:0007669"/>
    <property type="project" value="UniProtKB-ARBA"/>
</dbReference>
<dbReference type="AlphaFoldDB" id="W5U0I7"/>
<dbReference type="PROSITE" id="PS51362">
    <property type="entry name" value="TGF_BETA_2"/>
    <property type="match status" value="1"/>
</dbReference>
<keyword evidence="8" id="KW-0325">Glycoprotein</keyword>
<dbReference type="GO" id="GO:0005615">
    <property type="term" value="C:extracellular space"/>
    <property type="evidence" value="ECO:0007669"/>
    <property type="project" value="UniProtKB-KW"/>
</dbReference>
<feature type="signal peptide" evidence="10">
    <location>
        <begin position="1"/>
        <end position="21"/>
    </location>
</feature>
<dbReference type="GO" id="GO:0005125">
    <property type="term" value="F:cytokine activity"/>
    <property type="evidence" value="ECO:0007669"/>
    <property type="project" value="UniProtKB-KW"/>
</dbReference>
<dbReference type="Pfam" id="PF00019">
    <property type="entry name" value="TGF_beta"/>
    <property type="match status" value="1"/>
</dbReference>
<feature type="domain" description="TGF-beta family profile" evidence="11">
    <location>
        <begin position="316"/>
        <end position="437"/>
    </location>
</feature>
<keyword evidence="4" id="KW-0964">Secreted</keyword>
<evidence type="ECO:0000256" key="1">
    <source>
        <dbReference type="ARBA" id="ARBA00004613"/>
    </source>
</evidence>
<dbReference type="PROSITE" id="PS00250">
    <property type="entry name" value="TGF_BETA_1"/>
    <property type="match status" value="1"/>
</dbReference>
<dbReference type="InterPro" id="IPR015615">
    <property type="entry name" value="TGF-beta-rel"/>
</dbReference>
<dbReference type="Gene3D" id="2.60.120.970">
    <property type="match status" value="1"/>
</dbReference>
<dbReference type="PANTHER" id="PTHR11848:SF310">
    <property type="entry name" value="PROTEIN 60A-RELATED"/>
    <property type="match status" value="1"/>
</dbReference>
<evidence type="ECO:0000256" key="6">
    <source>
        <dbReference type="ARBA" id="ARBA00023030"/>
    </source>
</evidence>
<dbReference type="InterPro" id="IPR001839">
    <property type="entry name" value="TGF-b_C"/>
</dbReference>
<evidence type="ECO:0000256" key="5">
    <source>
        <dbReference type="ARBA" id="ARBA00022729"/>
    </source>
</evidence>
<evidence type="ECO:0000256" key="8">
    <source>
        <dbReference type="ARBA" id="ARBA00023180"/>
    </source>
</evidence>
<dbReference type="InterPro" id="IPR001111">
    <property type="entry name" value="TGF-b_propeptide"/>
</dbReference>
<keyword evidence="5 10" id="KW-0732">Signal</keyword>
<sequence length="437" mass="50350">MPRSQVIMCVVIVILSSILLGSVCDARLSGFYTDNGIDRTVLHRTMDRDDQQEVEHEILELLGLPDRPRKHQIHPSLRKSAPQFLLDIYRRLAEEDNNSNNGASPRSTRSTPTENLITEIDRQVIDQSDIIMTFLNKNHHVSEVRHERGRRIWFDVSEVSKELSLMMAELRVYQKEATKPLKNSSHHNHHQYFSPESREIFTISVYDIIKMEDGHKELELLAAVNTTSDHIGWLELNVTGALSRWIGNLPQNRGLYISAHTINRPDHEIRLDDIGLVNVHGDEEFQPFMVGFFKGQDHIHPARNMHSRTKRNTKRRRTEARNNPYIDHRQPDTKSCQIQQLYVSFKDLKWQDWIIAPDGYGAYFCSGECDFPLNSHMNATNHAIVQTLVHLLHPSKVPKPCCAPTKLSAISVLFFIDESNVNLKKYKNMVVKSCGCH</sequence>
<dbReference type="InterPro" id="IPR017948">
    <property type="entry name" value="TGFb_CS"/>
</dbReference>
<protein>
    <submittedName>
        <fullName evidence="12">Glass bottom boat</fullName>
    </submittedName>
</protein>
<keyword evidence="3" id="KW-0202">Cytokine</keyword>
<dbReference type="SUPFAM" id="SSF57501">
    <property type="entry name" value="Cystine-knot cytokines"/>
    <property type="match status" value="1"/>
</dbReference>
<dbReference type="InterPro" id="IPR029034">
    <property type="entry name" value="Cystine-knot_cytokine"/>
</dbReference>
<keyword evidence="7" id="KW-1015">Disulfide bond</keyword>
<evidence type="ECO:0000256" key="2">
    <source>
        <dbReference type="ARBA" id="ARBA00006656"/>
    </source>
</evidence>
<dbReference type="CDD" id="cd13761">
    <property type="entry name" value="TGF_beta_BMP5_like"/>
    <property type="match status" value="1"/>
</dbReference>
<dbReference type="PANTHER" id="PTHR11848">
    <property type="entry name" value="TGF-BETA FAMILY"/>
    <property type="match status" value="1"/>
</dbReference>
<evidence type="ECO:0000256" key="4">
    <source>
        <dbReference type="ARBA" id="ARBA00022525"/>
    </source>
</evidence>
<comment type="similarity">
    <text evidence="2 9">Belongs to the TGF-beta family.</text>
</comment>
<comment type="subcellular location">
    <subcellularLocation>
        <location evidence="1">Secreted</location>
    </subcellularLocation>
</comment>
<feature type="chain" id="PRO_5004871936" evidence="10">
    <location>
        <begin position="22"/>
        <end position="437"/>
    </location>
</feature>
<accession>W5U0I7</accession>
<proteinExistence type="evidence at transcript level"/>
<name>W5U0I7_CLOAL</name>
<dbReference type="GO" id="GO:0008083">
    <property type="term" value="F:growth factor activity"/>
    <property type="evidence" value="ECO:0007669"/>
    <property type="project" value="UniProtKB-KW"/>
</dbReference>
<reference evidence="12" key="1">
    <citation type="journal article" date="2013" name="Dev. Genes Evol.">
        <title>Evolution and expression of BMP genes in flies.</title>
        <authorList>
            <person name="Wotton K.R."/>
            <person name="Alcaine Colet A."/>
            <person name="Jaeger J."/>
            <person name="Jimenez-Guri E."/>
        </authorList>
    </citation>
    <scope>NUCLEOTIDE SEQUENCE</scope>
</reference>
<evidence type="ECO:0000256" key="10">
    <source>
        <dbReference type="SAM" id="SignalP"/>
    </source>
</evidence>
<evidence type="ECO:0000313" key="12">
    <source>
        <dbReference type="EMBL" id="AHH30785.1"/>
    </source>
</evidence>
<dbReference type="Pfam" id="PF00688">
    <property type="entry name" value="TGFb_propeptide"/>
    <property type="match status" value="1"/>
</dbReference>
<dbReference type="SMART" id="SM00204">
    <property type="entry name" value="TGFB"/>
    <property type="match status" value="1"/>
</dbReference>